<dbReference type="InterPro" id="IPR017853">
    <property type="entry name" value="GH"/>
</dbReference>
<feature type="region of interest" description="Disordered" evidence="5">
    <location>
        <begin position="558"/>
        <end position="613"/>
    </location>
</feature>
<dbReference type="InterPro" id="IPR030458">
    <property type="entry name" value="Glyco_hydro_31_AS"/>
</dbReference>
<comment type="caution">
    <text evidence="8">The sequence shown here is derived from an EMBL/GenBank/DDBJ whole genome shotgun (WGS) entry which is preliminary data.</text>
</comment>
<feature type="compositionally biased region" description="Acidic residues" evidence="5">
    <location>
        <begin position="590"/>
        <end position="600"/>
    </location>
</feature>
<dbReference type="CDD" id="cd06602">
    <property type="entry name" value="GH31_MGAM_SI_GAA"/>
    <property type="match status" value="1"/>
</dbReference>
<dbReference type="EMBL" id="JAAAJB010000362">
    <property type="protein sequence ID" value="KAG0257440.1"/>
    <property type="molecule type" value="Genomic_DNA"/>
</dbReference>
<dbReference type="GO" id="GO:0030246">
    <property type="term" value="F:carbohydrate binding"/>
    <property type="evidence" value="ECO:0007669"/>
    <property type="project" value="InterPro"/>
</dbReference>
<evidence type="ECO:0000259" key="7">
    <source>
        <dbReference type="Pfam" id="PF21365"/>
    </source>
</evidence>
<feature type="compositionally biased region" description="Low complexity" evidence="5">
    <location>
        <begin position="84"/>
        <end position="96"/>
    </location>
</feature>
<feature type="domain" description="Glycoside hydrolase family 31 TIM barrel" evidence="6">
    <location>
        <begin position="373"/>
        <end position="923"/>
    </location>
</feature>
<feature type="region of interest" description="Disordered" evidence="5">
    <location>
        <begin position="84"/>
        <end position="105"/>
    </location>
</feature>
<feature type="region of interest" description="Disordered" evidence="5">
    <location>
        <begin position="223"/>
        <end position="249"/>
    </location>
</feature>
<evidence type="ECO:0000256" key="1">
    <source>
        <dbReference type="ARBA" id="ARBA00007806"/>
    </source>
</evidence>
<proteinExistence type="inferred from homology"/>
<feature type="compositionally biased region" description="Basic and acidic residues" evidence="5">
    <location>
        <begin position="563"/>
        <end position="589"/>
    </location>
</feature>
<dbReference type="GO" id="GO:0005975">
    <property type="term" value="P:carbohydrate metabolic process"/>
    <property type="evidence" value="ECO:0007669"/>
    <property type="project" value="InterPro"/>
</dbReference>
<dbReference type="Proteomes" id="UP000807716">
    <property type="component" value="Unassembled WGS sequence"/>
</dbReference>
<dbReference type="GO" id="GO:0004553">
    <property type="term" value="F:hydrolase activity, hydrolyzing O-glycosyl compounds"/>
    <property type="evidence" value="ECO:0007669"/>
    <property type="project" value="InterPro"/>
</dbReference>
<dbReference type="OrthoDB" id="5839090at2759"/>
<dbReference type="PANTHER" id="PTHR22762:SF133">
    <property type="entry name" value="P-TYPE DOMAIN-CONTAINING PROTEIN"/>
    <property type="match status" value="1"/>
</dbReference>
<accession>A0A9P6PZL3</accession>
<feature type="region of interest" description="Disordered" evidence="5">
    <location>
        <begin position="646"/>
        <end position="688"/>
    </location>
</feature>
<feature type="compositionally biased region" description="Gly residues" evidence="5">
    <location>
        <begin position="224"/>
        <end position="246"/>
    </location>
</feature>
<keyword evidence="4" id="KW-0326">Glycosidase</keyword>
<dbReference type="PANTHER" id="PTHR22762">
    <property type="entry name" value="ALPHA-GLUCOSIDASE"/>
    <property type="match status" value="1"/>
</dbReference>
<keyword evidence="3" id="KW-0325">Glycoprotein</keyword>
<gene>
    <name evidence="8" type="primary">AGL1</name>
    <name evidence="8" type="ORF">DFQ27_005152</name>
</gene>
<sequence>MSSPAPAPTTATTASIKHTKHPPPPLLPKKFVSSRTLHPAAYRVVAFHPPLDSTSHSPLPQHTVARLPLDCPRILDLTLTQPAQPTHQLQQQQQHQIDPSDQHGTDYENVRVKVDPISSTCLGVTIEARDRRAWRVPEHVVPRRRDGGPRGVYQDEAEDTAGEDRGKVKDKDNDKDEEADHSLEFLWAEDGFVVQHKETGESIFDTTGLGMVLRDQFLEISTRLGGGRDQGGGRGRGRGRGNGGGKESPAYVYGLGENVGRFRRPAESVSTMWARDCPCKPDHNLYGCHPFYVEALPESGTVHGVLLMSSNGMDVSLSEDREEEEEGKGGGHDHGHGSIMTYKVIGGLLEFYFFSGPTLQDVIRQYTALVGRPALVPYWAMGNHQCRWGYETLERVQEVVSKFHSSKIPLEAMWIDIDYMDAYKCFTFDKARFPVKDLAAFSQQLHAQDQHLVMILDPGIKLQYEPGLYPPYDDGVAKNLFIKRRLVQDDDLGNKHDSHPLVDFVGKVWPGLTVFPDWFHPTAQEYWTEHVTRWVREIGLDGIWIDMNEIASFHNGDASTFVRPEDDRPVRMSDFTIKPKKEKKDKEDSEMSEEDEDEQKTEDTVGDSDRTAGDSSVAIIQPQHQQQAGGSKTKAKTTVTAVEKTVDQVDVETEESDRPQDVIAEHDEAEEEKEKEKEREEEDTLEATGHPRSVVSMASIQAQVCGVGMADMCVDDKGDGRTARQSREDMDEEEQDTRPPVVYANVNHPPYKINNNNEQAALEFRTVSADAVHHGGVLEYDAHNLYGHMESMATYQALRTAYPDRKPFVLSRSTFVGSGQYACHWLGDNRSHWYDLRVSIAGLLNFQLFGIPMVGSDVGGFGDKASEELLIRWHQLGAFYPFMRNHNCMGLPSQEPYITPRVAKVTRHHLALRYRLLPHWYTLFQRAHYRGDPVCAPLWSLAPRDRVLLDVDEQFMVGRAILVSPVLHEHQTTVHATFPPGLWYGLESGLVEVAVAGPVSTTVELQAPLESMPVHVLGGSILPMCGLPKDVFLATTRQVLEAGLELVVVLDANGLARGEVLVDDDRMDVQQASRVVMEVATPGVLRVECRPLLAKDNGGKSEVKEAKAVEIQSIVIWGVGLDLTKFSSQGAARETVGGGGGGRVPPSLQTSPAQLDIKQVRLSRVEPVPEAELSFQHARELAAVDPRETHVVWDSRRAQLTVRIKASNPRGSGVGGGLLLRGGEGLELDWTEAVMA</sequence>
<evidence type="ECO:0000313" key="8">
    <source>
        <dbReference type="EMBL" id="KAG0257440.1"/>
    </source>
</evidence>
<feature type="region of interest" description="Disordered" evidence="5">
    <location>
        <begin position="620"/>
        <end position="639"/>
    </location>
</feature>
<comment type="similarity">
    <text evidence="1">Belongs to the glycosyl hydrolase 31 family.</text>
</comment>
<feature type="compositionally biased region" description="Low complexity" evidence="5">
    <location>
        <begin position="1"/>
        <end position="15"/>
    </location>
</feature>
<dbReference type="Gene3D" id="2.60.40.1180">
    <property type="entry name" value="Golgi alpha-mannosidase II"/>
    <property type="match status" value="1"/>
</dbReference>
<organism evidence="8 9">
    <name type="scientific">Actinomortierella ambigua</name>
    <dbReference type="NCBI Taxonomy" id="1343610"/>
    <lineage>
        <taxon>Eukaryota</taxon>
        <taxon>Fungi</taxon>
        <taxon>Fungi incertae sedis</taxon>
        <taxon>Mucoromycota</taxon>
        <taxon>Mortierellomycotina</taxon>
        <taxon>Mortierellomycetes</taxon>
        <taxon>Mortierellales</taxon>
        <taxon>Mortierellaceae</taxon>
        <taxon>Actinomortierella</taxon>
    </lineage>
</organism>
<dbReference type="Gene3D" id="2.60.40.1760">
    <property type="entry name" value="glycosyl hydrolase (family 31)"/>
    <property type="match status" value="1"/>
</dbReference>
<name>A0A9P6PZL3_9FUNG</name>
<feature type="region of interest" description="Disordered" evidence="5">
    <location>
        <begin position="140"/>
        <end position="177"/>
    </location>
</feature>
<dbReference type="PROSITE" id="PS00129">
    <property type="entry name" value="GLYCOSYL_HYDROL_F31_1"/>
    <property type="match status" value="1"/>
</dbReference>
<feature type="region of interest" description="Disordered" evidence="5">
    <location>
        <begin position="1"/>
        <end position="26"/>
    </location>
</feature>
<feature type="compositionally biased region" description="Basic and acidic residues" evidence="5">
    <location>
        <begin position="716"/>
        <end position="728"/>
    </location>
</feature>
<dbReference type="Pfam" id="PF21365">
    <property type="entry name" value="Glyco_hydro_31_3rd"/>
    <property type="match status" value="1"/>
</dbReference>
<dbReference type="SUPFAM" id="SSF74650">
    <property type="entry name" value="Galactose mutarotase-like"/>
    <property type="match status" value="1"/>
</dbReference>
<dbReference type="Pfam" id="PF01055">
    <property type="entry name" value="Glyco_hydro_31_2nd"/>
    <property type="match status" value="1"/>
</dbReference>
<keyword evidence="9" id="KW-1185">Reference proteome</keyword>
<dbReference type="CDD" id="cd14752">
    <property type="entry name" value="GH31_N"/>
    <property type="match status" value="1"/>
</dbReference>
<reference evidence="8" key="1">
    <citation type="journal article" date="2020" name="Fungal Divers.">
        <title>Resolving the Mortierellaceae phylogeny through synthesis of multi-gene phylogenetics and phylogenomics.</title>
        <authorList>
            <person name="Vandepol N."/>
            <person name="Liber J."/>
            <person name="Desiro A."/>
            <person name="Na H."/>
            <person name="Kennedy M."/>
            <person name="Barry K."/>
            <person name="Grigoriev I.V."/>
            <person name="Miller A.N."/>
            <person name="O'Donnell K."/>
            <person name="Stajich J.E."/>
            <person name="Bonito G."/>
        </authorList>
    </citation>
    <scope>NUCLEOTIDE SEQUENCE</scope>
    <source>
        <strain evidence="8">BC1065</strain>
    </source>
</reference>
<feature type="compositionally biased region" description="Basic and acidic residues" evidence="5">
    <location>
        <begin position="162"/>
        <end position="177"/>
    </location>
</feature>
<dbReference type="SUPFAM" id="SSF51011">
    <property type="entry name" value="Glycosyl hydrolase domain"/>
    <property type="match status" value="1"/>
</dbReference>
<dbReference type="InterPro" id="IPR011013">
    <property type="entry name" value="Gal_mutarotase_sf_dom"/>
</dbReference>
<feature type="compositionally biased region" description="Basic and acidic residues" evidence="5">
    <location>
        <begin position="601"/>
        <end position="612"/>
    </location>
</feature>
<dbReference type="Gene3D" id="3.20.20.80">
    <property type="entry name" value="Glycosidases"/>
    <property type="match status" value="2"/>
</dbReference>
<evidence type="ECO:0000259" key="6">
    <source>
        <dbReference type="Pfam" id="PF01055"/>
    </source>
</evidence>
<dbReference type="SUPFAM" id="SSF51445">
    <property type="entry name" value="(Trans)glycosidases"/>
    <property type="match status" value="1"/>
</dbReference>
<dbReference type="InterPro" id="IPR013780">
    <property type="entry name" value="Glyco_hydro_b"/>
</dbReference>
<protein>
    <submittedName>
        <fullName evidence="8">Alpha-glucosidase maltase</fullName>
    </submittedName>
</protein>
<evidence type="ECO:0000313" key="9">
    <source>
        <dbReference type="Proteomes" id="UP000807716"/>
    </source>
</evidence>
<evidence type="ECO:0000256" key="3">
    <source>
        <dbReference type="ARBA" id="ARBA00023180"/>
    </source>
</evidence>
<dbReference type="InterPro" id="IPR048395">
    <property type="entry name" value="Glyco_hydro_31_C"/>
</dbReference>
<feature type="compositionally biased region" description="Basic and acidic residues" evidence="5">
    <location>
        <begin position="656"/>
        <end position="678"/>
    </location>
</feature>
<keyword evidence="2" id="KW-0378">Hydrolase</keyword>
<dbReference type="AlphaFoldDB" id="A0A9P6PZL3"/>
<feature type="region of interest" description="Disordered" evidence="5">
    <location>
        <begin position="716"/>
        <end position="743"/>
    </location>
</feature>
<dbReference type="InterPro" id="IPR000322">
    <property type="entry name" value="Glyco_hydro_31_TIM"/>
</dbReference>
<evidence type="ECO:0000256" key="2">
    <source>
        <dbReference type="ARBA" id="ARBA00022801"/>
    </source>
</evidence>
<evidence type="ECO:0000256" key="4">
    <source>
        <dbReference type="ARBA" id="ARBA00023295"/>
    </source>
</evidence>
<evidence type="ECO:0000256" key="5">
    <source>
        <dbReference type="SAM" id="MobiDB-lite"/>
    </source>
</evidence>
<feature type="domain" description="Glycosyl hydrolase family 31 C-terminal" evidence="7">
    <location>
        <begin position="931"/>
        <end position="1022"/>
    </location>
</feature>